<sequence length="130" mass="14397">MPSSVTLSDIIALSRLEFINAIESIFLTWLLTSNCNFLIILLSPKAPSPISLTVTLSISAGIVKTVGISTPSAKPWIIPLVESNLNIFSALFRLVTLTFLTVLKFKHEKSNEHELKLIKLTNILNILFFS</sequence>
<dbReference type="KEGG" id="mgj:MGM1_2790"/>
<evidence type="ECO:0000313" key="1">
    <source>
        <dbReference type="EMBL" id="AIV03653.1"/>
    </source>
</evidence>
<organism evidence="1 2">
    <name type="scientific">Candidatus Malacoplasma girerdii</name>
    <dbReference type="NCBI Taxonomy" id="1318617"/>
    <lineage>
        <taxon>Bacteria</taxon>
        <taxon>Bacillati</taxon>
        <taxon>Mycoplasmatota</taxon>
        <taxon>Mycoplasmoidales</taxon>
        <taxon>Mycoplasmoidaceae</taxon>
        <taxon>Malacoplasma</taxon>
    </lineage>
</organism>
<dbReference type="AlphaFoldDB" id="A0A097SST7"/>
<accession>A0A097SST7</accession>
<name>A0A097SST7_9BACT</name>
<gene>
    <name evidence="1" type="ORF">MGM1_2790</name>
</gene>
<dbReference type="Proteomes" id="UP000030066">
    <property type="component" value="Chromosome"/>
</dbReference>
<protein>
    <submittedName>
        <fullName evidence="1">Uncharacterized protein</fullName>
    </submittedName>
</protein>
<dbReference type="EMBL" id="CP007711">
    <property type="protein sequence ID" value="AIV03653.1"/>
    <property type="molecule type" value="Genomic_DNA"/>
</dbReference>
<reference evidence="1 2" key="1">
    <citation type="journal article" date="2014" name="PLoS ONE">
        <title>An emerging Mycoplasma associated with trichomoniasis, vaginal infection and disease.</title>
        <authorList>
            <consortium name="Vaginal Microbiome Consortium"/>
            <person name="Fettweis J.M."/>
            <person name="Serrano M.G."/>
            <person name="Huang B."/>
            <person name="Brooks J.P."/>
            <person name="Glascock A.L."/>
            <person name="Sheth N.U."/>
            <person name="Strauss J.F.III."/>
            <person name="Jefferson K.K."/>
            <person name="Buck G.A."/>
        </authorList>
    </citation>
    <scope>NUCLEOTIDE SEQUENCE [LARGE SCALE GENOMIC DNA]</scope>
    <source>
        <strain evidence="1 2">VCU_M1</strain>
    </source>
</reference>
<keyword evidence="2" id="KW-1185">Reference proteome</keyword>
<proteinExistence type="predicted"/>
<dbReference type="HOGENOM" id="CLU_1934208_0_0_14"/>
<evidence type="ECO:0000313" key="2">
    <source>
        <dbReference type="Proteomes" id="UP000030066"/>
    </source>
</evidence>